<feature type="compositionally biased region" description="Polar residues" evidence="1">
    <location>
        <begin position="1"/>
        <end position="13"/>
    </location>
</feature>
<name>A0ABQ8CAB0_BRANA</name>
<comment type="caution">
    <text evidence="2">The sequence shown here is derived from an EMBL/GenBank/DDBJ whole genome shotgun (WGS) entry which is preliminary data.</text>
</comment>
<dbReference type="Proteomes" id="UP000824890">
    <property type="component" value="Unassembled WGS sequence"/>
</dbReference>
<sequence>MSAFVSAQPSPLSQHKPHGGGRSLLPPFTVKRGMKVVGESDMTDELLMRQLLKFDGMRQKEMLDYIERHMALGGSVDAINNKSKSYFLKKVRKEEKKLGNNLAETNQHSNTCCSNFTKTLTQ</sequence>
<evidence type="ECO:0000313" key="2">
    <source>
        <dbReference type="EMBL" id="KAH0914019.1"/>
    </source>
</evidence>
<protein>
    <submittedName>
        <fullName evidence="2">Uncharacterized protein</fullName>
    </submittedName>
</protein>
<proteinExistence type="predicted"/>
<dbReference type="EMBL" id="JAGKQM010000008">
    <property type="protein sequence ID" value="KAH0914019.1"/>
    <property type="molecule type" value="Genomic_DNA"/>
</dbReference>
<feature type="region of interest" description="Disordered" evidence="1">
    <location>
        <begin position="1"/>
        <end position="27"/>
    </location>
</feature>
<evidence type="ECO:0000313" key="3">
    <source>
        <dbReference type="Proteomes" id="UP000824890"/>
    </source>
</evidence>
<evidence type="ECO:0000256" key="1">
    <source>
        <dbReference type="SAM" id="MobiDB-lite"/>
    </source>
</evidence>
<accession>A0ABQ8CAB0</accession>
<gene>
    <name evidence="2" type="ORF">HID58_028465</name>
</gene>
<reference evidence="2 3" key="1">
    <citation type="submission" date="2021-05" db="EMBL/GenBank/DDBJ databases">
        <title>Genome Assembly of Synthetic Allotetraploid Brassica napus Reveals Homoeologous Exchanges between Subgenomes.</title>
        <authorList>
            <person name="Davis J.T."/>
        </authorList>
    </citation>
    <scope>NUCLEOTIDE SEQUENCE [LARGE SCALE GENOMIC DNA]</scope>
    <source>
        <strain evidence="3">cv. Da-Ae</strain>
        <tissue evidence="2">Seedling</tissue>
    </source>
</reference>
<keyword evidence="3" id="KW-1185">Reference proteome</keyword>
<organism evidence="2 3">
    <name type="scientific">Brassica napus</name>
    <name type="common">Rape</name>
    <dbReference type="NCBI Taxonomy" id="3708"/>
    <lineage>
        <taxon>Eukaryota</taxon>
        <taxon>Viridiplantae</taxon>
        <taxon>Streptophyta</taxon>
        <taxon>Embryophyta</taxon>
        <taxon>Tracheophyta</taxon>
        <taxon>Spermatophyta</taxon>
        <taxon>Magnoliopsida</taxon>
        <taxon>eudicotyledons</taxon>
        <taxon>Gunneridae</taxon>
        <taxon>Pentapetalae</taxon>
        <taxon>rosids</taxon>
        <taxon>malvids</taxon>
        <taxon>Brassicales</taxon>
        <taxon>Brassicaceae</taxon>
        <taxon>Brassiceae</taxon>
        <taxon>Brassica</taxon>
    </lineage>
</organism>